<dbReference type="Gene3D" id="1.20.120.1760">
    <property type="match status" value="1"/>
</dbReference>
<keyword evidence="1 2" id="KW-0808">Transferase</keyword>
<keyword evidence="3" id="KW-0472">Membrane</keyword>
<dbReference type="InterPro" id="IPR048254">
    <property type="entry name" value="CDP_ALCOHOL_P_TRANSF_CS"/>
</dbReference>
<organism evidence="4 5">
    <name type="scientific">Candidatus Nitronauta litoralis</name>
    <dbReference type="NCBI Taxonomy" id="2705533"/>
    <lineage>
        <taxon>Bacteria</taxon>
        <taxon>Pseudomonadati</taxon>
        <taxon>Nitrospinota/Tectimicrobiota group</taxon>
        <taxon>Nitrospinota</taxon>
        <taxon>Nitrospinia</taxon>
        <taxon>Nitrospinales</taxon>
        <taxon>Nitrospinaceae</taxon>
        <taxon>Candidatus Nitronauta</taxon>
    </lineage>
</organism>
<evidence type="ECO:0000256" key="2">
    <source>
        <dbReference type="RuleBase" id="RU003750"/>
    </source>
</evidence>
<dbReference type="InterPro" id="IPR043130">
    <property type="entry name" value="CDP-OH_PTrfase_TM_dom"/>
</dbReference>
<keyword evidence="3" id="KW-0812">Transmembrane</keyword>
<proteinExistence type="inferred from homology"/>
<feature type="transmembrane region" description="Helical" evidence="3">
    <location>
        <begin position="316"/>
        <end position="340"/>
    </location>
</feature>
<reference evidence="4 5" key="1">
    <citation type="submission" date="2020-02" db="EMBL/GenBank/DDBJ databases">
        <title>Genomic and physiological characterization of two novel Nitrospinaceae genera.</title>
        <authorList>
            <person name="Mueller A.J."/>
            <person name="Jung M.-Y."/>
            <person name="Strachan C.R."/>
            <person name="Herbold C.W."/>
            <person name="Kirkegaard R.H."/>
            <person name="Daims H."/>
        </authorList>
    </citation>
    <scope>NUCLEOTIDE SEQUENCE [LARGE SCALE GENOMIC DNA]</scope>
    <source>
        <strain evidence="4">EB</strain>
    </source>
</reference>
<dbReference type="Proteomes" id="UP000594688">
    <property type="component" value="Chromosome"/>
</dbReference>
<comment type="similarity">
    <text evidence="2">Belongs to the CDP-alcohol phosphatidyltransferase class-I family.</text>
</comment>
<dbReference type="InterPro" id="IPR000462">
    <property type="entry name" value="CDP-OH_P_trans"/>
</dbReference>
<name>A0A7T0BTV1_9BACT</name>
<evidence type="ECO:0000313" key="4">
    <source>
        <dbReference type="EMBL" id="QPJ60838.1"/>
    </source>
</evidence>
<dbReference type="GO" id="GO:0016020">
    <property type="term" value="C:membrane"/>
    <property type="evidence" value="ECO:0007669"/>
    <property type="project" value="InterPro"/>
</dbReference>
<dbReference type="EMBL" id="CP048685">
    <property type="protein sequence ID" value="QPJ60838.1"/>
    <property type="molecule type" value="Genomic_DNA"/>
</dbReference>
<feature type="transmembrane region" description="Helical" evidence="3">
    <location>
        <begin position="379"/>
        <end position="397"/>
    </location>
</feature>
<accession>A0A7T0BTV1</accession>
<evidence type="ECO:0000256" key="3">
    <source>
        <dbReference type="SAM" id="Phobius"/>
    </source>
</evidence>
<sequence length="416" mass="46337">MTSHVDRAVIILTPPEGGWRWLLDKPLAGVPALQRLVFTMGRAGIEKILILSEDLDAHRRLKLQENFAADPRSRAEVLIQDRYQEGEVGEFLQLDEAMDSAPILLAPGNLVTTTASLRKFLGKNSFSEPDGNSGDDEYSLPALIASSKLKRVKADKMVFSKEPLPAISRPGAKGESFFRLVEDHRQFRRLESDLIHQHRHHYSQLLDVYFNVHFSLPISSLLIRLPVTPNQVTIFGLVIGAAAGWLFSLGDYMSGLVGGVLLAFTAIWDCCDGDVARMKFMESDFGETLDTACDNIINIFIFLGLAFGVAKVHGWGYALLPFALLALGGLSIFALIYFPEGGKGDFFKGTKIFDVIELLASRNFIYIILGFSVFGRLDWFLWLAGFGSLIFALILFYEKQRIQKTRSVKPVENGRA</sequence>
<feature type="transmembrane region" description="Helical" evidence="3">
    <location>
        <begin position="227"/>
        <end position="246"/>
    </location>
</feature>
<gene>
    <name evidence="4" type="ORF">G3M70_02615</name>
</gene>
<dbReference type="PROSITE" id="PS00379">
    <property type="entry name" value="CDP_ALCOHOL_P_TRANSF"/>
    <property type="match status" value="1"/>
</dbReference>
<dbReference type="GO" id="GO:0008654">
    <property type="term" value="P:phospholipid biosynthetic process"/>
    <property type="evidence" value="ECO:0007669"/>
    <property type="project" value="InterPro"/>
</dbReference>
<dbReference type="GO" id="GO:0016780">
    <property type="term" value="F:phosphotransferase activity, for other substituted phosphate groups"/>
    <property type="evidence" value="ECO:0007669"/>
    <property type="project" value="InterPro"/>
</dbReference>
<protein>
    <submittedName>
        <fullName evidence="4">CDP-alcohol phosphatidyltransferase family protein</fullName>
    </submittedName>
</protein>
<dbReference type="Pfam" id="PF01066">
    <property type="entry name" value="CDP-OH_P_transf"/>
    <property type="match status" value="1"/>
</dbReference>
<evidence type="ECO:0000256" key="1">
    <source>
        <dbReference type="ARBA" id="ARBA00022679"/>
    </source>
</evidence>
<keyword evidence="3" id="KW-1133">Transmembrane helix</keyword>
<feature type="transmembrane region" description="Helical" evidence="3">
    <location>
        <begin position="292"/>
        <end position="310"/>
    </location>
</feature>
<dbReference type="KEGG" id="nli:G3M70_02615"/>
<evidence type="ECO:0000313" key="5">
    <source>
        <dbReference type="Proteomes" id="UP000594688"/>
    </source>
</evidence>
<dbReference type="AlphaFoldDB" id="A0A7T0BTV1"/>